<reference evidence="5 6" key="1">
    <citation type="submission" date="2018-02" db="EMBL/GenBank/DDBJ databases">
        <title>novel marine gammaproteobacteria from coastal saline agro ecosystem.</title>
        <authorList>
            <person name="Krishnan R."/>
            <person name="Ramesh Kumar N."/>
        </authorList>
    </citation>
    <scope>NUCLEOTIDE SEQUENCE [LARGE SCALE GENOMIC DNA]</scope>
    <source>
        <strain evidence="5 6">228</strain>
    </source>
</reference>
<dbReference type="InterPro" id="IPR008920">
    <property type="entry name" value="TF_FadR/GntR_C"/>
</dbReference>
<dbReference type="SMART" id="SM00345">
    <property type="entry name" value="HTH_GNTR"/>
    <property type="match status" value="1"/>
</dbReference>
<dbReference type="InterPro" id="IPR011711">
    <property type="entry name" value="GntR_C"/>
</dbReference>
<accession>A0A2S5KSX5</accession>
<dbReference type="Gene3D" id="1.10.10.10">
    <property type="entry name" value="Winged helix-like DNA-binding domain superfamily/Winged helix DNA-binding domain"/>
    <property type="match status" value="1"/>
</dbReference>
<proteinExistence type="predicted"/>
<dbReference type="Gene3D" id="1.20.120.530">
    <property type="entry name" value="GntR ligand-binding domain-like"/>
    <property type="match status" value="1"/>
</dbReference>
<dbReference type="SMART" id="SM00895">
    <property type="entry name" value="FCD"/>
    <property type="match status" value="1"/>
</dbReference>
<gene>
    <name evidence="5" type="ORF">C4K68_07890</name>
</gene>
<dbReference type="PROSITE" id="PS50949">
    <property type="entry name" value="HTH_GNTR"/>
    <property type="match status" value="1"/>
</dbReference>
<dbReference type="SUPFAM" id="SSF48008">
    <property type="entry name" value="GntR ligand-binding domain-like"/>
    <property type="match status" value="1"/>
</dbReference>
<evidence type="ECO:0000256" key="3">
    <source>
        <dbReference type="ARBA" id="ARBA00023163"/>
    </source>
</evidence>
<dbReference type="InterPro" id="IPR036390">
    <property type="entry name" value="WH_DNA-bd_sf"/>
</dbReference>
<dbReference type="CDD" id="cd07377">
    <property type="entry name" value="WHTH_GntR"/>
    <property type="match status" value="1"/>
</dbReference>
<dbReference type="EMBL" id="PRLP01000023">
    <property type="protein sequence ID" value="PPC77957.1"/>
    <property type="molecule type" value="Genomic_DNA"/>
</dbReference>
<dbReference type="PANTHER" id="PTHR43537:SF20">
    <property type="entry name" value="HTH-TYPE TRANSCRIPTIONAL REPRESSOR GLAR"/>
    <property type="match status" value="1"/>
</dbReference>
<evidence type="ECO:0000313" key="5">
    <source>
        <dbReference type="EMBL" id="PPC77957.1"/>
    </source>
</evidence>
<name>A0A2S5KSX5_9PROT</name>
<dbReference type="OrthoDB" id="9799812at2"/>
<keyword evidence="1" id="KW-0805">Transcription regulation</keyword>
<protein>
    <submittedName>
        <fullName evidence="5">GntR family transcriptional regulator</fullName>
    </submittedName>
</protein>
<dbReference type="Proteomes" id="UP000238196">
    <property type="component" value="Unassembled WGS sequence"/>
</dbReference>
<dbReference type="GO" id="GO:0003677">
    <property type="term" value="F:DNA binding"/>
    <property type="evidence" value="ECO:0007669"/>
    <property type="project" value="UniProtKB-KW"/>
</dbReference>
<organism evidence="5 6">
    <name type="scientific">Proteobacteria bacterium 228</name>
    <dbReference type="NCBI Taxonomy" id="2083153"/>
    <lineage>
        <taxon>Bacteria</taxon>
        <taxon>Pseudomonadati</taxon>
        <taxon>Pseudomonadota</taxon>
    </lineage>
</organism>
<dbReference type="PANTHER" id="PTHR43537">
    <property type="entry name" value="TRANSCRIPTIONAL REGULATOR, GNTR FAMILY"/>
    <property type="match status" value="1"/>
</dbReference>
<dbReference type="SUPFAM" id="SSF46785">
    <property type="entry name" value="Winged helix' DNA-binding domain"/>
    <property type="match status" value="1"/>
</dbReference>
<dbReference type="GO" id="GO:0003700">
    <property type="term" value="F:DNA-binding transcription factor activity"/>
    <property type="evidence" value="ECO:0007669"/>
    <property type="project" value="InterPro"/>
</dbReference>
<evidence type="ECO:0000313" key="6">
    <source>
        <dbReference type="Proteomes" id="UP000238196"/>
    </source>
</evidence>
<keyword evidence="3" id="KW-0804">Transcription</keyword>
<dbReference type="InterPro" id="IPR000524">
    <property type="entry name" value="Tscrpt_reg_HTH_GntR"/>
</dbReference>
<dbReference type="Pfam" id="PF00392">
    <property type="entry name" value="GntR"/>
    <property type="match status" value="1"/>
</dbReference>
<evidence type="ECO:0000259" key="4">
    <source>
        <dbReference type="PROSITE" id="PS50949"/>
    </source>
</evidence>
<dbReference type="InterPro" id="IPR036388">
    <property type="entry name" value="WH-like_DNA-bd_sf"/>
</dbReference>
<dbReference type="Pfam" id="PF07729">
    <property type="entry name" value="FCD"/>
    <property type="match status" value="1"/>
</dbReference>
<keyword evidence="2" id="KW-0238">DNA-binding</keyword>
<sequence>MARKPSLITVNGVATRATSLYDQLRIDILSGQLEPGSKLTIDTLTERYSTSATPVREALNRLISDNLVEKRELRGFVVAGISAQDLEEITKTRCWLEERALRESIAARSTVWEEELVLAHHRLSKTPRSLADDHFEDNPDWEPLHRAFHRTLISGCGSRWLVSFCELLADQHHRYRTLSAPRAFSTKRDVKSEHTLLMEEAIAGNADRAVELLCAHIRRTADIIKGDPELFSEHEQAEGE</sequence>
<dbReference type="AlphaFoldDB" id="A0A2S5KSX5"/>
<evidence type="ECO:0000256" key="2">
    <source>
        <dbReference type="ARBA" id="ARBA00023125"/>
    </source>
</evidence>
<evidence type="ECO:0000256" key="1">
    <source>
        <dbReference type="ARBA" id="ARBA00023015"/>
    </source>
</evidence>
<comment type="caution">
    <text evidence="5">The sequence shown here is derived from an EMBL/GenBank/DDBJ whole genome shotgun (WGS) entry which is preliminary data.</text>
</comment>
<feature type="domain" description="HTH gntR-type" evidence="4">
    <location>
        <begin position="14"/>
        <end position="81"/>
    </location>
</feature>